<dbReference type="EMBL" id="VSWD01000010">
    <property type="protein sequence ID" value="KAK3090665.1"/>
    <property type="molecule type" value="Genomic_DNA"/>
</dbReference>
<keyword evidence="4" id="KW-1185">Reference proteome</keyword>
<dbReference type="PANTHER" id="PTHR14119">
    <property type="entry name" value="HYDROLASE"/>
    <property type="match status" value="1"/>
</dbReference>
<dbReference type="InterPro" id="IPR036380">
    <property type="entry name" value="Isochorismatase-like_sf"/>
</dbReference>
<name>A0AA88XRV4_PINIB</name>
<dbReference type="InterPro" id="IPR000868">
    <property type="entry name" value="Isochorismatase-like_dom"/>
</dbReference>
<dbReference type="Gene3D" id="3.40.50.850">
    <property type="entry name" value="Isochorismatase-like"/>
    <property type="match status" value="1"/>
</dbReference>
<sequence length="111" mass="12464">MMVPEVRQKLGECCDGDVQHVVIFGVETHVCIQQTVIDLLKEERYAVHVIADGCTSRTQMDRKFALERFRHMGAIVTTSDAMLQQLIGGKDHPKFKDVQQLIKLVAPDSGL</sequence>
<evidence type="ECO:0000313" key="3">
    <source>
        <dbReference type="EMBL" id="KAK3090665.1"/>
    </source>
</evidence>
<dbReference type="PANTHER" id="PTHR14119:SF3">
    <property type="entry name" value="ISOCHORISMATASE DOMAIN-CONTAINING PROTEIN 2"/>
    <property type="match status" value="1"/>
</dbReference>
<comment type="similarity">
    <text evidence="1">Belongs to the isochorismatase family.</text>
</comment>
<feature type="domain" description="Isochorismatase-like" evidence="2">
    <location>
        <begin position="18"/>
        <end position="80"/>
    </location>
</feature>
<evidence type="ECO:0000259" key="2">
    <source>
        <dbReference type="Pfam" id="PF00857"/>
    </source>
</evidence>
<dbReference type="AlphaFoldDB" id="A0AA88XRV4"/>
<dbReference type="SUPFAM" id="SSF52499">
    <property type="entry name" value="Isochorismatase-like hydrolases"/>
    <property type="match status" value="1"/>
</dbReference>
<protein>
    <recommendedName>
        <fullName evidence="2">Isochorismatase-like domain-containing protein</fullName>
    </recommendedName>
</protein>
<gene>
    <name evidence="3" type="ORF">FSP39_013516</name>
</gene>
<evidence type="ECO:0000256" key="1">
    <source>
        <dbReference type="ARBA" id="ARBA00006336"/>
    </source>
</evidence>
<proteinExistence type="inferred from homology"/>
<organism evidence="3 4">
    <name type="scientific">Pinctada imbricata</name>
    <name type="common">Atlantic pearl-oyster</name>
    <name type="synonym">Pinctada martensii</name>
    <dbReference type="NCBI Taxonomy" id="66713"/>
    <lineage>
        <taxon>Eukaryota</taxon>
        <taxon>Metazoa</taxon>
        <taxon>Spiralia</taxon>
        <taxon>Lophotrochozoa</taxon>
        <taxon>Mollusca</taxon>
        <taxon>Bivalvia</taxon>
        <taxon>Autobranchia</taxon>
        <taxon>Pteriomorphia</taxon>
        <taxon>Pterioida</taxon>
        <taxon>Pterioidea</taxon>
        <taxon>Pteriidae</taxon>
        <taxon>Pinctada</taxon>
    </lineage>
</organism>
<accession>A0AA88XRV4</accession>
<dbReference type="InterPro" id="IPR050993">
    <property type="entry name" value="Isochorismatase_domain"/>
</dbReference>
<evidence type="ECO:0000313" key="4">
    <source>
        <dbReference type="Proteomes" id="UP001186944"/>
    </source>
</evidence>
<reference evidence="3" key="1">
    <citation type="submission" date="2019-08" db="EMBL/GenBank/DDBJ databases">
        <title>The improved chromosome-level genome for the pearl oyster Pinctada fucata martensii using PacBio sequencing and Hi-C.</title>
        <authorList>
            <person name="Zheng Z."/>
        </authorList>
    </citation>
    <scope>NUCLEOTIDE SEQUENCE</scope>
    <source>
        <strain evidence="3">ZZ-2019</strain>
        <tissue evidence="3">Adductor muscle</tissue>
    </source>
</reference>
<dbReference type="Proteomes" id="UP001186944">
    <property type="component" value="Unassembled WGS sequence"/>
</dbReference>
<comment type="caution">
    <text evidence="3">The sequence shown here is derived from an EMBL/GenBank/DDBJ whole genome shotgun (WGS) entry which is preliminary data.</text>
</comment>
<dbReference type="Pfam" id="PF00857">
    <property type="entry name" value="Isochorismatase"/>
    <property type="match status" value="1"/>
</dbReference>